<proteinExistence type="predicted"/>
<dbReference type="OrthoDB" id="2555434at2759"/>
<dbReference type="GeneID" id="63830048"/>
<dbReference type="InParanoid" id="A0A165CQW8"/>
<evidence type="ECO:0008006" key="5">
    <source>
        <dbReference type="Google" id="ProtNLM"/>
    </source>
</evidence>
<dbReference type="PANTHER" id="PTHR38646">
    <property type="entry name" value="YALI0F00814P"/>
    <property type="match status" value="1"/>
</dbReference>
<gene>
    <name evidence="3" type="ORF">LAESUDRAFT_762046</name>
</gene>
<feature type="region of interest" description="Disordered" evidence="1">
    <location>
        <begin position="1"/>
        <end position="28"/>
    </location>
</feature>
<keyword evidence="2" id="KW-0812">Transmembrane</keyword>
<dbReference type="EMBL" id="KV427645">
    <property type="protein sequence ID" value="KZT03260.1"/>
    <property type="molecule type" value="Genomic_DNA"/>
</dbReference>
<keyword evidence="2" id="KW-0472">Membrane</keyword>
<keyword evidence="4" id="KW-1185">Reference proteome</keyword>
<evidence type="ECO:0000313" key="3">
    <source>
        <dbReference type="EMBL" id="KZT03260.1"/>
    </source>
</evidence>
<sequence length="164" mass="18212">MHDGIEDTPETATGARRGDHTYGGHRKGSFFPEDVNEIIELRARQRTYEGAYLRSGLTNLGYALTILRLFDKRFARIGIVYCVLAVLLFVISYFRRRHSDHDFADLHKGKTCEKAIPTVGQTGKRSYGRPFTTAGQIVVAVAVIVATVEIGLLVLILTVDLSNS</sequence>
<evidence type="ECO:0000256" key="2">
    <source>
        <dbReference type="SAM" id="Phobius"/>
    </source>
</evidence>
<dbReference type="AlphaFoldDB" id="A0A165CQW8"/>
<accession>A0A165CQW8</accession>
<evidence type="ECO:0000256" key="1">
    <source>
        <dbReference type="SAM" id="MobiDB-lite"/>
    </source>
</evidence>
<dbReference type="RefSeq" id="XP_040761000.1">
    <property type="nucleotide sequence ID" value="XM_040913020.1"/>
</dbReference>
<dbReference type="PANTHER" id="PTHR38646:SF1">
    <property type="entry name" value="DUF202 DOMAIN-CONTAINING PROTEIN"/>
    <property type="match status" value="1"/>
</dbReference>
<feature type="transmembrane region" description="Helical" evidence="2">
    <location>
        <begin position="76"/>
        <end position="94"/>
    </location>
</feature>
<organism evidence="3 4">
    <name type="scientific">Laetiporus sulphureus 93-53</name>
    <dbReference type="NCBI Taxonomy" id="1314785"/>
    <lineage>
        <taxon>Eukaryota</taxon>
        <taxon>Fungi</taxon>
        <taxon>Dikarya</taxon>
        <taxon>Basidiomycota</taxon>
        <taxon>Agaricomycotina</taxon>
        <taxon>Agaricomycetes</taxon>
        <taxon>Polyporales</taxon>
        <taxon>Laetiporus</taxon>
    </lineage>
</organism>
<reference evidence="3 4" key="1">
    <citation type="journal article" date="2016" name="Mol. Biol. Evol.">
        <title>Comparative Genomics of Early-Diverging Mushroom-Forming Fungi Provides Insights into the Origins of Lignocellulose Decay Capabilities.</title>
        <authorList>
            <person name="Nagy L.G."/>
            <person name="Riley R."/>
            <person name="Tritt A."/>
            <person name="Adam C."/>
            <person name="Daum C."/>
            <person name="Floudas D."/>
            <person name="Sun H."/>
            <person name="Yadav J.S."/>
            <person name="Pangilinan J."/>
            <person name="Larsson K.H."/>
            <person name="Matsuura K."/>
            <person name="Barry K."/>
            <person name="Labutti K."/>
            <person name="Kuo R."/>
            <person name="Ohm R.A."/>
            <person name="Bhattacharya S.S."/>
            <person name="Shirouzu T."/>
            <person name="Yoshinaga Y."/>
            <person name="Martin F.M."/>
            <person name="Grigoriev I.V."/>
            <person name="Hibbett D.S."/>
        </authorList>
    </citation>
    <scope>NUCLEOTIDE SEQUENCE [LARGE SCALE GENOMIC DNA]</scope>
    <source>
        <strain evidence="3 4">93-53</strain>
    </source>
</reference>
<evidence type="ECO:0000313" key="4">
    <source>
        <dbReference type="Proteomes" id="UP000076871"/>
    </source>
</evidence>
<feature type="transmembrane region" description="Helical" evidence="2">
    <location>
        <begin position="134"/>
        <end position="159"/>
    </location>
</feature>
<dbReference type="Proteomes" id="UP000076871">
    <property type="component" value="Unassembled WGS sequence"/>
</dbReference>
<protein>
    <recommendedName>
        <fullName evidence="5">DUF202 domain-containing protein</fullName>
    </recommendedName>
</protein>
<name>A0A165CQW8_9APHY</name>
<dbReference type="STRING" id="1314785.A0A165CQW8"/>
<keyword evidence="2" id="KW-1133">Transmembrane helix</keyword>